<feature type="transmembrane region" description="Helical" evidence="12">
    <location>
        <begin position="159"/>
        <end position="181"/>
    </location>
</feature>
<evidence type="ECO:0000256" key="5">
    <source>
        <dbReference type="ARBA" id="ARBA00022692"/>
    </source>
</evidence>
<evidence type="ECO:0000256" key="6">
    <source>
        <dbReference type="ARBA" id="ARBA00022989"/>
    </source>
</evidence>
<evidence type="ECO:0000256" key="2">
    <source>
        <dbReference type="ARBA" id="ARBA00010441"/>
    </source>
</evidence>
<evidence type="ECO:0000256" key="1">
    <source>
        <dbReference type="ARBA" id="ARBA00004141"/>
    </source>
</evidence>
<accession>C7R4A5</accession>
<dbReference type="GO" id="GO:0008444">
    <property type="term" value="F:CDP-diacylglycerol-glycerol-3-phosphate 3-phosphatidyltransferase activity"/>
    <property type="evidence" value="ECO:0007669"/>
    <property type="project" value="InterPro"/>
</dbReference>
<dbReference type="InterPro" id="IPR050324">
    <property type="entry name" value="CDP-alcohol_PTase-I"/>
</dbReference>
<dbReference type="PROSITE" id="PS00379">
    <property type="entry name" value="CDP_ALCOHOL_P_TRANSF"/>
    <property type="match status" value="1"/>
</dbReference>
<dbReference type="AlphaFoldDB" id="C7R4A5"/>
<dbReference type="Proteomes" id="UP000000628">
    <property type="component" value="Chromosome"/>
</dbReference>
<gene>
    <name evidence="13" type="ordered locus">Jden_1306</name>
</gene>
<keyword evidence="7" id="KW-0443">Lipid metabolism</keyword>
<sequence>MSATRGLVWTVPNVISVMRLVLIPVFAVLMLQGQHAAALIVVALSSVSDWADGYIARRFNQVSELGKTLDPIADRCFIVVTLGVFVVKDMIPWGLFTVVLARDLVMVVLVALIARAGYPPLAVTIVGKAATLFLLFAFPLYIVSIMSIFPAGLTDAAGVAAWMFAIVGAVLYWVSAGQYLIAGRALLRSDTTTS</sequence>
<dbReference type="STRING" id="471856.Jden_1306"/>
<dbReference type="GO" id="GO:0046474">
    <property type="term" value="P:glycerophospholipid biosynthetic process"/>
    <property type="evidence" value="ECO:0007669"/>
    <property type="project" value="TreeGrafter"/>
</dbReference>
<dbReference type="InterPro" id="IPR048254">
    <property type="entry name" value="CDP_ALCOHOL_P_TRANSF_CS"/>
</dbReference>
<evidence type="ECO:0000256" key="8">
    <source>
        <dbReference type="ARBA" id="ARBA00023136"/>
    </source>
</evidence>
<dbReference type="PIRSF" id="PIRSF000847">
    <property type="entry name" value="Phos_ph_gly_syn"/>
    <property type="match status" value="1"/>
</dbReference>
<organism evidence="13 14">
    <name type="scientific">Jonesia denitrificans (strain ATCC 14870 / DSM 20603 / BCRC 15368 / CIP 55.134 / JCM 11481 / NBRC 15587 / NCTC 10816 / Prevot 55134)</name>
    <name type="common">Listeria denitrificans</name>
    <dbReference type="NCBI Taxonomy" id="471856"/>
    <lineage>
        <taxon>Bacteria</taxon>
        <taxon>Bacillati</taxon>
        <taxon>Actinomycetota</taxon>
        <taxon>Actinomycetes</taxon>
        <taxon>Micrococcales</taxon>
        <taxon>Jonesiaceae</taxon>
        <taxon>Jonesia</taxon>
    </lineage>
</organism>
<evidence type="ECO:0000256" key="4">
    <source>
        <dbReference type="ARBA" id="ARBA00022679"/>
    </source>
</evidence>
<keyword evidence="6 12" id="KW-1133">Transmembrane helix</keyword>
<dbReference type="RefSeq" id="WP_015771590.1">
    <property type="nucleotide sequence ID" value="NC_013174.1"/>
</dbReference>
<dbReference type="PANTHER" id="PTHR14269">
    <property type="entry name" value="CDP-DIACYLGLYCEROL--GLYCEROL-3-PHOSPHATE 3-PHOSPHATIDYLTRANSFERASE-RELATED"/>
    <property type="match status" value="1"/>
</dbReference>
<keyword evidence="8 12" id="KW-0472">Membrane</keyword>
<keyword evidence="5 12" id="KW-0812">Transmembrane</keyword>
<dbReference type="InterPro" id="IPR043130">
    <property type="entry name" value="CDP-OH_PTrfase_TM_dom"/>
</dbReference>
<dbReference type="PANTHER" id="PTHR14269:SF62">
    <property type="entry name" value="CDP-DIACYLGLYCEROL--GLYCEROL-3-PHOSPHATE 3-PHOSPHATIDYLTRANSFERASE 1, CHLOROPLASTIC"/>
    <property type="match status" value="1"/>
</dbReference>
<evidence type="ECO:0000256" key="11">
    <source>
        <dbReference type="RuleBase" id="RU003750"/>
    </source>
</evidence>
<dbReference type="KEGG" id="jde:Jden_1306"/>
<dbReference type="Pfam" id="PF01066">
    <property type="entry name" value="CDP-OH_P_transf"/>
    <property type="match status" value="1"/>
</dbReference>
<dbReference type="GO" id="GO:0016020">
    <property type="term" value="C:membrane"/>
    <property type="evidence" value="ECO:0007669"/>
    <property type="project" value="UniProtKB-SubCell"/>
</dbReference>
<evidence type="ECO:0000256" key="3">
    <source>
        <dbReference type="ARBA" id="ARBA00022516"/>
    </source>
</evidence>
<dbReference type="HOGENOM" id="CLU_051314_6_1_11"/>
<reference evidence="13 14" key="1">
    <citation type="journal article" date="2009" name="Stand. Genomic Sci.">
        <title>Complete genome sequence of Jonesia denitrificans type strain (Prevot 55134).</title>
        <authorList>
            <person name="Pukall R."/>
            <person name="Gehrich-Schroter G."/>
            <person name="Lapidus A."/>
            <person name="Nolan M."/>
            <person name="Glavina Del Rio T."/>
            <person name="Lucas S."/>
            <person name="Chen F."/>
            <person name="Tice H."/>
            <person name="Pitluck S."/>
            <person name="Cheng J.F."/>
            <person name="Copeland A."/>
            <person name="Saunders E."/>
            <person name="Brettin T."/>
            <person name="Detter J.C."/>
            <person name="Bruce D."/>
            <person name="Goodwin L."/>
            <person name="Pati A."/>
            <person name="Ivanova N."/>
            <person name="Mavromatis K."/>
            <person name="Ovchinnikova G."/>
            <person name="Chen A."/>
            <person name="Palaniappan K."/>
            <person name="Land M."/>
            <person name="Hauser L."/>
            <person name="Chang Y.J."/>
            <person name="Jeffries C.D."/>
            <person name="Chain P."/>
            <person name="Goker M."/>
            <person name="Bristow J."/>
            <person name="Eisen J.A."/>
            <person name="Markowitz V."/>
            <person name="Hugenholtz P."/>
            <person name="Kyrpides N.C."/>
            <person name="Klenk H.P."/>
            <person name="Han C."/>
        </authorList>
    </citation>
    <scope>NUCLEOTIDE SEQUENCE [LARGE SCALE GENOMIC DNA]</scope>
    <source>
        <strain evidence="14">ATCC 14870 / DSM 20603 / BCRC 15368 / CIP 55.134 / JCM 11481 / NBRC 15587 / NCTC 10816 / Prevot 55134</strain>
    </source>
</reference>
<name>C7R4A5_JONDD</name>
<feature type="transmembrane region" description="Helical" evidence="12">
    <location>
        <begin position="130"/>
        <end position="153"/>
    </location>
</feature>
<proteinExistence type="inferred from homology"/>
<keyword evidence="9" id="KW-0594">Phospholipid biosynthesis</keyword>
<keyword evidence="10" id="KW-1208">Phospholipid metabolism</keyword>
<evidence type="ECO:0000313" key="14">
    <source>
        <dbReference type="Proteomes" id="UP000000628"/>
    </source>
</evidence>
<keyword evidence="14" id="KW-1185">Reference proteome</keyword>
<keyword evidence="3" id="KW-0444">Lipid biosynthesis</keyword>
<comment type="similarity">
    <text evidence="2 11">Belongs to the CDP-alcohol phosphatidyltransferase class-I family.</text>
</comment>
<dbReference type="InterPro" id="IPR000462">
    <property type="entry name" value="CDP-OH_P_trans"/>
</dbReference>
<keyword evidence="4 11" id="KW-0808">Transferase</keyword>
<evidence type="ECO:0000256" key="9">
    <source>
        <dbReference type="ARBA" id="ARBA00023209"/>
    </source>
</evidence>
<evidence type="ECO:0000256" key="10">
    <source>
        <dbReference type="ARBA" id="ARBA00023264"/>
    </source>
</evidence>
<dbReference type="Gene3D" id="1.20.120.1760">
    <property type="match status" value="1"/>
</dbReference>
<comment type="subcellular location">
    <subcellularLocation>
        <location evidence="1">Membrane</location>
        <topology evidence="1">Multi-pass membrane protein</topology>
    </subcellularLocation>
</comment>
<evidence type="ECO:0000313" key="13">
    <source>
        <dbReference type="EMBL" id="ACV08962.1"/>
    </source>
</evidence>
<evidence type="ECO:0000256" key="12">
    <source>
        <dbReference type="SAM" id="Phobius"/>
    </source>
</evidence>
<feature type="transmembrane region" description="Helical" evidence="12">
    <location>
        <begin position="93"/>
        <end position="118"/>
    </location>
</feature>
<dbReference type="InterPro" id="IPR004570">
    <property type="entry name" value="Phosphatidylglycerol_P_synth"/>
</dbReference>
<dbReference type="OrthoDB" id="9796672at2"/>
<evidence type="ECO:0000256" key="7">
    <source>
        <dbReference type="ARBA" id="ARBA00023098"/>
    </source>
</evidence>
<feature type="transmembrane region" description="Helical" evidence="12">
    <location>
        <begin position="7"/>
        <end position="30"/>
    </location>
</feature>
<dbReference type="EMBL" id="CP001706">
    <property type="protein sequence ID" value="ACV08962.1"/>
    <property type="molecule type" value="Genomic_DNA"/>
</dbReference>
<dbReference type="UniPathway" id="UPA00085"/>
<protein>
    <submittedName>
        <fullName evidence="13">CDP-alcohol phosphatidyltransferase</fullName>
    </submittedName>
</protein>
<dbReference type="eggNOG" id="COG0558">
    <property type="taxonomic scope" value="Bacteria"/>
</dbReference>